<reference evidence="2" key="2">
    <citation type="journal article" date="2022" name="Nat. Microbiol.">
        <title>A closed Candidatus Odinarchaeum chromosome exposes Asgard archaeal viruses.</title>
        <authorList>
            <person name="Tamarit D."/>
            <person name="Caceres E.F."/>
            <person name="Krupovic M."/>
            <person name="Nijland R."/>
            <person name="Eme L."/>
            <person name="Robinson N.P."/>
            <person name="Ettema T.J.G."/>
        </authorList>
    </citation>
    <scope>NUCLEOTIDE SEQUENCE</scope>
    <source>
        <strain evidence="2">LCB_4</strain>
    </source>
</reference>
<dbReference type="KEGG" id="oyw:OdinLCB4_003460"/>
<reference evidence="2" key="1">
    <citation type="journal article" date="2017" name="Nature">
        <title>Asgard archaea illuminate the origin of eukaryotic cellular complexity.</title>
        <authorList>
            <person name="Zaremba-Niedzwiedzka K."/>
            <person name="Caceres E.F."/>
            <person name="Saw J.H."/>
            <person name="Backstrom D."/>
            <person name="Juzokaite L."/>
            <person name="Vancaester E."/>
            <person name="Seitz K.W."/>
            <person name="Anantharaman K."/>
            <person name="Starnawski P."/>
            <person name="Kjeldsen K.U."/>
            <person name="Scott M.B."/>
            <person name="Nunoura T."/>
            <person name="Banfield J.F."/>
            <person name="Schramm A."/>
            <person name="Baker B.J."/>
            <person name="Spang A."/>
            <person name="Ettema T.J.G."/>
        </authorList>
    </citation>
    <scope>NUCLEOTIDE SEQUENCE</scope>
    <source>
        <strain evidence="2">LCB_4</strain>
    </source>
</reference>
<evidence type="ECO:0000313" key="2">
    <source>
        <dbReference type="EMBL" id="WEU40975.1"/>
    </source>
</evidence>
<proteinExistence type="predicted"/>
<dbReference type="Proteomes" id="UP000186851">
    <property type="component" value="Chromosome"/>
</dbReference>
<sequence>MRLEELRKKLPEIFEQVKKDVWRVLKRRRAGLSLGLAEIGLFRGGFIGGLYFSGGTMIIMNTTPLRLILENYPEDVALAYVYHILLHEYIHSLGYLDEAQTRILTIQVTKEVFKDAKHPARIISEEGLTAFFPRLPLIYAPADYQPIGVRIDLVKEFDRGSKTYFI</sequence>
<accession>A0AAF0IC34</accession>
<evidence type="ECO:0000256" key="1">
    <source>
        <dbReference type="SAM" id="Phobius"/>
    </source>
</evidence>
<name>A0AAF0IC34_ODILC</name>
<keyword evidence="1" id="KW-0812">Transmembrane</keyword>
<gene>
    <name evidence="2" type="ORF">OdinLCB4_003460</name>
</gene>
<evidence type="ECO:0000313" key="3">
    <source>
        <dbReference type="Proteomes" id="UP000186851"/>
    </source>
</evidence>
<protein>
    <submittedName>
        <fullName evidence="2">Uncharacterized protein</fullName>
    </submittedName>
</protein>
<organism evidence="2 3">
    <name type="scientific">Odinarchaeota yellowstonii (strain LCB_4)</name>
    <dbReference type="NCBI Taxonomy" id="1841599"/>
    <lineage>
        <taxon>Archaea</taxon>
        <taxon>Promethearchaeati</taxon>
        <taxon>Candidatus Odinarchaeota</taxon>
        <taxon>Candidatus Odinarchaeia</taxon>
        <taxon>Candidatus Odinarchaeales</taxon>
        <taxon>Candidatus Odinarchaeaceae</taxon>
        <taxon>Candidatus Odinarchaeum</taxon>
    </lineage>
</organism>
<dbReference type="AlphaFoldDB" id="A0AAF0IC34"/>
<feature type="transmembrane region" description="Helical" evidence="1">
    <location>
        <begin position="32"/>
        <end position="52"/>
    </location>
</feature>
<dbReference type="EMBL" id="CP091871">
    <property type="protein sequence ID" value="WEU40975.1"/>
    <property type="molecule type" value="Genomic_DNA"/>
</dbReference>
<keyword evidence="1" id="KW-1133">Transmembrane helix</keyword>
<keyword evidence="1" id="KW-0472">Membrane</keyword>